<organism evidence="1 2">
    <name type="scientific">Streptosporangium lutulentum</name>
    <dbReference type="NCBI Taxonomy" id="1461250"/>
    <lineage>
        <taxon>Bacteria</taxon>
        <taxon>Bacillati</taxon>
        <taxon>Actinomycetota</taxon>
        <taxon>Actinomycetes</taxon>
        <taxon>Streptosporangiales</taxon>
        <taxon>Streptosporangiaceae</taxon>
        <taxon>Streptosporangium</taxon>
    </lineage>
</organism>
<comment type="caution">
    <text evidence="1">The sequence shown here is derived from an EMBL/GenBank/DDBJ whole genome shotgun (WGS) entry which is preliminary data.</text>
</comment>
<protein>
    <submittedName>
        <fullName evidence="1">Uncharacterized protein</fullName>
    </submittedName>
</protein>
<accession>A0ABT9Q959</accession>
<name>A0ABT9Q959_9ACTN</name>
<reference evidence="1 2" key="1">
    <citation type="submission" date="2023-07" db="EMBL/GenBank/DDBJ databases">
        <title>Sequencing the genomes of 1000 actinobacteria strains.</title>
        <authorList>
            <person name="Klenk H.-P."/>
        </authorList>
    </citation>
    <scope>NUCLEOTIDE SEQUENCE [LARGE SCALE GENOMIC DNA]</scope>
    <source>
        <strain evidence="1 2">DSM 46740</strain>
    </source>
</reference>
<dbReference type="EMBL" id="JAUSQU010000001">
    <property type="protein sequence ID" value="MDP9843285.1"/>
    <property type="molecule type" value="Genomic_DNA"/>
</dbReference>
<dbReference type="RefSeq" id="WP_307557397.1">
    <property type="nucleotide sequence ID" value="NZ_JAUSQU010000001.1"/>
</dbReference>
<evidence type="ECO:0000313" key="2">
    <source>
        <dbReference type="Proteomes" id="UP001225356"/>
    </source>
</evidence>
<evidence type="ECO:0000313" key="1">
    <source>
        <dbReference type="EMBL" id="MDP9843285.1"/>
    </source>
</evidence>
<sequence length="103" mass="11347">MKAFTVARCTFYLREPGQRGGFQYTNLNQQFPPGEGLPTTMPPQIGDLVGVGTELFRVVNREWSYPAPGSMYWPSGQGPSGPTNLTLMVERAEGMFIDEEAAT</sequence>
<proteinExistence type="predicted"/>
<keyword evidence="2" id="KW-1185">Reference proteome</keyword>
<dbReference type="Proteomes" id="UP001225356">
    <property type="component" value="Unassembled WGS sequence"/>
</dbReference>
<gene>
    <name evidence="1" type="ORF">J2853_002496</name>
</gene>